<sequence length="65" mass="7438">MTRVLGNLGRSPSPVRRSHPYISRRDDRRAVQVTQGRRYASPRSGRRSRSLTDLVSPARCSLQEM</sequence>
<name>A0ABN5IRV1_9CAUL</name>
<evidence type="ECO:0000313" key="3">
    <source>
        <dbReference type="Proteomes" id="UP000240527"/>
    </source>
</evidence>
<gene>
    <name evidence="2" type="ORF">B7G68_07625</name>
</gene>
<proteinExistence type="predicted"/>
<accession>A0ABN5IRV1</accession>
<evidence type="ECO:0000256" key="1">
    <source>
        <dbReference type="SAM" id="MobiDB-lite"/>
    </source>
</evidence>
<evidence type="ECO:0000313" key="2">
    <source>
        <dbReference type="EMBL" id="AVQ01728.1"/>
    </source>
</evidence>
<organism evidence="2 3">
    <name type="scientific">Caulobacter segnis</name>
    <dbReference type="NCBI Taxonomy" id="88688"/>
    <lineage>
        <taxon>Bacteria</taxon>
        <taxon>Pseudomonadati</taxon>
        <taxon>Pseudomonadota</taxon>
        <taxon>Alphaproteobacteria</taxon>
        <taxon>Caulobacterales</taxon>
        <taxon>Caulobacteraceae</taxon>
        <taxon>Caulobacter</taxon>
    </lineage>
</organism>
<dbReference type="EMBL" id="CP027850">
    <property type="protein sequence ID" value="AVQ01728.1"/>
    <property type="molecule type" value="Genomic_DNA"/>
</dbReference>
<dbReference type="Proteomes" id="UP000240527">
    <property type="component" value="Chromosome"/>
</dbReference>
<feature type="region of interest" description="Disordered" evidence="1">
    <location>
        <begin position="1"/>
        <end position="65"/>
    </location>
</feature>
<reference evidence="2 3" key="1">
    <citation type="journal article" date="2015" name="Biotechnol. Bioeng.">
        <title>Genome sequence and phenotypic characterization of Caulobacter segnis.</title>
        <authorList>
            <person name="Patel S."/>
            <person name="Fletcher B."/>
            <person name="Scott D.C."/>
            <person name="Ely B."/>
        </authorList>
    </citation>
    <scope>NUCLEOTIDE SEQUENCE [LARGE SCALE GENOMIC DNA]</scope>
    <source>
        <strain evidence="2 3">TK0059</strain>
    </source>
</reference>
<keyword evidence="3" id="KW-1185">Reference proteome</keyword>
<protein>
    <submittedName>
        <fullName evidence="2">Uncharacterized protein</fullName>
    </submittedName>
</protein>